<keyword evidence="4" id="KW-0443">Lipid metabolism</keyword>
<dbReference type="NCBIfam" id="NF004837">
    <property type="entry name" value="PRK06187.1"/>
    <property type="match status" value="1"/>
</dbReference>
<dbReference type="FunFam" id="3.30.300.30:FF:000008">
    <property type="entry name" value="2,3-dihydroxybenzoate-AMP ligase"/>
    <property type="match status" value="1"/>
</dbReference>
<dbReference type="AlphaFoldDB" id="A0AA35VXK5"/>
<dbReference type="InterPro" id="IPR025110">
    <property type="entry name" value="AMP-bd_C"/>
</dbReference>
<dbReference type="EMBL" id="CASHTH010000293">
    <property type="protein sequence ID" value="CAI7997090.1"/>
    <property type="molecule type" value="Genomic_DNA"/>
</dbReference>
<comment type="similarity">
    <text evidence="1">Belongs to the ATP-dependent AMP-binding enzyme family.</text>
</comment>
<evidence type="ECO:0000313" key="8">
    <source>
        <dbReference type="Proteomes" id="UP001174909"/>
    </source>
</evidence>
<dbReference type="Pfam" id="PF00501">
    <property type="entry name" value="AMP-binding"/>
    <property type="match status" value="1"/>
</dbReference>
<dbReference type="Pfam" id="PF13193">
    <property type="entry name" value="AMP-binding_C"/>
    <property type="match status" value="1"/>
</dbReference>
<evidence type="ECO:0000313" key="7">
    <source>
        <dbReference type="EMBL" id="CAI7997090.1"/>
    </source>
</evidence>
<evidence type="ECO:0000256" key="2">
    <source>
        <dbReference type="ARBA" id="ARBA00022598"/>
    </source>
</evidence>
<dbReference type="Proteomes" id="UP001174909">
    <property type="component" value="Unassembled WGS sequence"/>
</dbReference>
<feature type="domain" description="AMP-binding enzyme C-terminal" evidence="6">
    <location>
        <begin position="459"/>
        <end position="533"/>
    </location>
</feature>
<dbReference type="PANTHER" id="PTHR43859">
    <property type="entry name" value="ACYL-ACTIVATING ENZYME"/>
    <property type="match status" value="1"/>
</dbReference>
<dbReference type="GO" id="GO:0006631">
    <property type="term" value="P:fatty acid metabolic process"/>
    <property type="evidence" value="ECO:0007669"/>
    <property type="project" value="UniProtKB-KW"/>
</dbReference>
<evidence type="ECO:0000259" key="5">
    <source>
        <dbReference type="Pfam" id="PF00501"/>
    </source>
</evidence>
<evidence type="ECO:0000256" key="4">
    <source>
        <dbReference type="ARBA" id="ARBA00023098"/>
    </source>
</evidence>
<feature type="domain" description="AMP-dependent synthetase/ligase" evidence="5">
    <location>
        <begin position="33"/>
        <end position="409"/>
    </location>
</feature>
<dbReference type="InterPro" id="IPR045851">
    <property type="entry name" value="AMP-bd_C_sf"/>
</dbReference>
<keyword evidence="8" id="KW-1185">Reference proteome</keyword>
<dbReference type="PROSITE" id="PS00455">
    <property type="entry name" value="AMP_BINDING"/>
    <property type="match status" value="1"/>
</dbReference>
<name>A0AA35VXK5_GEOBA</name>
<accession>A0AA35VXK5</accession>
<dbReference type="Gene3D" id="3.30.300.30">
    <property type="match status" value="1"/>
</dbReference>
<dbReference type="InterPro" id="IPR000873">
    <property type="entry name" value="AMP-dep_synth/lig_dom"/>
</dbReference>
<keyword evidence="3" id="KW-0276">Fatty acid metabolism</keyword>
<gene>
    <name evidence="7" type="ORF">GBAR_LOCUS2048</name>
</gene>
<evidence type="ECO:0000256" key="3">
    <source>
        <dbReference type="ARBA" id="ARBA00022832"/>
    </source>
</evidence>
<keyword evidence="2 7" id="KW-0436">Ligase</keyword>
<dbReference type="Gene3D" id="3.40.50.12780">
    <property type="entry name" value="N-terminal domain of ligase-like"/>
    <property type="match status" value="1"/>
</dbReference>
<evidence type="ECO:0000259" key="6">
    <source>
        <dbReference type="Pfam" id="PF13193"/>
    </source>
</evidence>
<dbReference type="CDD" id="cd12118">
    <property type="entry name" value="ttLC_FACS_AEE21_like"/>
    <property type="match status" value="1"/>
</dbReference>
<evidence type="ECO:0000256" key="1">
    <source>
        <dbReference type="ARBA" id="ARBA00006432"/>
    </source>
</evidence>
<dbReference type="GO" id="GO:0016874">
    <property type="term" value="F:ligase activity"/>
    <property type="evidence" value="ECO:0007669"/>
    <property type="project" value="UniProtKB-KW"/>
</dbReference>
<dbReference type="PANTHER" id="PTHR43859:SF4">
    <property type="entry name" value="BUTANOATE--COA LIGASE AAE1-RELATED"/>
    <property type="match status" value="1"/>
</dbReference>
<protein>
    <submittedName>
        <fullName evidence="7">4-hydroxybutyrate--CoA ligase 2</fullName>
    </submittedName>
</protein>
<dbReference type="InterPro" id="IPR020845">
    <property type="entry name" value="AMP-binding_CS"/>
</dbReference>
<dbReference type="InterPro" id="IPR042099">
    <property type="entry name" value="ANL_N_sf"/>
</dbReference>
<organism evidence="7 8">
    <name type="scientific">Geodia barretti</name>
    <name type="common">Barrett's horny sponge</name>
    <dbReference type="NCBI Taxonomy" id="519541"/>
    <lineage>
        <taxon>Eukaryota</taxon>
        <taxon>Metazoa</taxon>
        <taxon>Porifera</taxon>
        <taxon>Demospongiae</taxon>
        <taxon>Heteroscleromorpha</taxon>
        <taxon>Tetractinellida</taxon>
        <taxon>Astrophorina</taxon>
        <taxon>Geodiidae</taxon>
        <taxon>Geodia</taxon>
    </lineage>
</organism>
<reference evidence="7" key="1">
    <citation type="submission" date="2023-03" db="EMBL/GenBank/DDBJ databases">
        <authorList>
            <person name="Steffen K."/>
            <person name="Cardenas P."/>
        </authorList>
    </citation>
    <scope>NUCLEOTIDE SEQUENCE</scope>
</reference>
<comment type="caution">
    <text evidence="7">The sequence shown here is derived from an EMBL/GenBank/DDBJ whole genome shotgun (WGS) entry which is preliminary data.</text>
</comment>
<sequence>MRQNRVNVEPLPRVIIMTTPTASTQKLTPLLFLERSAAVYPHRAACIYNGAVTTYALFYERVCRQAAALRSVGVGPGDRVAFLLPNLPSMLEANFGPMGIGAVLVALNIRLSPREIAYILNHSGSKVLVFDSELADTVRQLRDDCPGVETYVQVRDTTPLATDIPGPEYEQWLASVDPLPELLGPATENDTLTINYTSGTTGMPKGVEYTPRGAYLNALGEAMEMGMNWRSIYLWTLPMFHANGWCFPWAVTAVGGAHVCLRRVEPAEVYRLIREESVTHLCAAPTVLTGLYAAPEAASADLSGLTIMTAGAPPAPQVIRTVEGMGAEIIHVYGLTETYGPCTVAAGQPDWDTMDSEDLARVKARQGVPFIVYGSGLRVVDEEMADVPRDAETMGEVVMQGDAVMKGYYDDADATAEAFRGGWFHSGDLAVRHPDGYIELQDRSKDIIISGGENISSQEVEKVIMEHPGVLEVCVVGVPDQRWGEVPKAFVVPRGGGQLTADEIIDFTRDRIAHFKAPKSVEFGDLPKTATGKIQKYILRDKEWQGQERRIQGSQV</sequence>
<dbReference type="SUPFAM" id="SSF56801">
    <property type="entry name" value="Acetyl-CoA synthetase-like"/>
    <property type="match status" value="1"/>
</dbReference>
<proteinExistence type="inferred from homology"/>